<dbReference type="Proteomes" id="UP001318860">
    <property type="component" value="Unassembled WGS sequence"/>
</dbReference>
<dbReference type="PANTHER" id="PTHR47718">
    <property type="entry name" value="OS01G0519700 PROTEIN"/>
    <property type="match status" value="1"/>
</dbReference>
<proteinExistence type="predicted"/>
<sequence>MKVNKSLNFGHQQFILNCTKANVGTAKTLRVFKEMVGGYSNVGALQIDFKNFRRDLQAYICGADAQLVIDKNLRKKEISPGMTFNYDVDENDQLTRLFWADQTSVRNYGVFGDVVSFDATYNTNR</sequence>
<dbReference type="EMBL" id="JABTTQ020000007">
    <property type="protein sequence ID" value="KAK6152126.1"/>
    <property type="molecule type" value="Genomic_DNA"/>
</dbReference>
<organism evidence="1 2">
    <name type="scientific">Rehmannia glutinosa</name>
    <name type="common">Chinese foxglove</name>
    <dbReference type="NCBI Taxonomy" id="99300"/>
    <lineage>
        <taxon>Eukaryota</taxon>
        <taxon>Viridiplantae</taxon>
        <taxon>Streptophyta</taxon>
        <taxon>Embryophyta</taxon>
        <taxon>Tracheophyta</taxon>
        <taxon>Spermatophyta</taxon>
        <taxon>Magnoliopsida</taxon>
        <taxon>eudicotyledons</taxon>
        <taxon>Gunneridae</taxon>
        <taxon>Pentapetalae</taxon>
        <taxon>asterids</taxon>
        <taxon>lamiids</taxon>
        <taxon>Lamiales</taxon>
        <taxon>Orobanchaceae</taxon>
        <taxon>Rehmannieae</taxon>
        <taxon>Rehmannia</taxon>
    </lineage>
</organism>
<evidence type="ECO:0008006" key="3">
    <source>
        <dbReference type="Google" id="ProtNLM"/>
    </source>
</evidence>
<evidence type="ECO:0000313" key="1">
    <source>
        <dbReference type="EMBL" id="KAK6152126.1"/>
    </source>
</evidence>
<accession>A0ABR0WYV9</accession>
<evidence type="ECO:0000313" key="2">
    <source>
        <dbReference type="Proteomes" id="UP001318860"/>
    </source>
</evidence>
<keyword evidence="2" id="KW-1185">Reference proteome</keyword>
<comment type="caution">
    <text evidence="1">The sequence shown here is derived from an EMBL/GenBank/DDBJ whole genome shotgun (WGS) entry which is preliminary data.</text>
</comment>
<protein>
    <recommendedName>
        <fullName evidence="3">Protein FAR1-RELATED SEQUENCE</fullName>
    </recommendedName>
</protein>
<name>A0ABR0WYV9_REHGL</name>
<gene>
    <name evidence="1" type="ORF">DH2020_014761</name>
</gene>
<reference evidence="1 2" key="1">
    <citation type="journal article" date="2021" name="Comput. Struct. Biotechnol. J.">
        <title>De novo genome assembly of the potent medicinal plant Rehmannia glutinosa using nanopore technology.</title>
        <authorList>
            <person name="Ma L."/>
            <person name="Dong C."/>
            <person name="Song C."/>
            <person name="Wang X."/>
            <person name="Zheng X."/>
            <person name="Niu Y."/>
            <person name="Chen S."/>
            <person name="Feng W."/>
        </authorList>
    </citation>
    <scope>NUCLEOTIDE SEQUENCE [LARGE SCALE GENOMIC DNA]</scope>
    <source>
        <strain evidence="1">DH-2019</strain>
    </source>
</reference>